<proteinExistence type="predicted"/>
<dbReference type="AlphaFoldDB" id="A0AA37CZR4"/>
<comment type="caution">
    <text evidence="2">The sequence shown here is derived from an EMBL/GenBank/DDBJ whole genome shotgun (WGS) entry which is preliminary data.</text>
</comment>
<gene>
    <name evidence="2" type="ORF">KAM351_36800</name>
</gene>
<organism evidence="2 3">
    <name type="scientific">Aeromonas caviae</name>
    <name type="common">Aeromonas punctata</name>
    <dbReference type="NCBI Taxonomy" id="648"/>
    <lineage>
        <taxon>Bacteria</taxon>
        <taxon>Pseudomonadati</taxon>
        <taxon>Pseudomonadota</taxon>
        <taxon>Gammaproteobacteria</taxon>
        <taxon>Aeromonadales</taxon>
        <taxon>Aeromonadaceae</taxon>
        <taxon>Aeromonas</taxon>
    </lineage>
</organism>
<accession>A0AA37CZR4</accession>
<evidence type="ECO:0000313" key="3">
    <source>
        <dbReference type="Proteomes" id="UP000886934"/>
    </source>
</evidence>
<feature type="region of interest" description="Disordered" evidence="1">
    <location>
        <begin position="20"/>
        <end position="43"/>
    </location>
</feature>
<evidence type="ECO:0000256" key="1">
    <source>
        <dbReference type="SAM" id="MobiDB-lite"/>
    </source>
</evidence>
<sequence length="71" mass="7660">MDTPEHCICEQYTILSPQTPSPGVVRGLPAPAWASPPSQDIPLPLKGKGAIKIQKIMPKQKTKPKTPCVSK</sequence>
<protein>
    <submittedName>
        <fullName evidence="2">Uncharacterized protein</fullName>
    </submittedName>
</protein>
<evidence type="ECO:0000313" key="2">
    <source>
        <dbReference type="EMBL" id="GJA65069.1"/>
    </source>
</evidence>
<name>A0AA37CZR4_AERCA</name>
<reference evidence="2" key="1">
    <citation type="submission" date="2021-07" db="EMBL/GenBank/DDBJ databases">
        <title>Draft genome sequence of carbapenem-resistant Aeromonas spp. in Japan.</title>
        <authorList>
            <person name="Maehana S."/>
            <person name="Suzuki M."/>
            <person name="Kitasato H."/>
        </authorList>
    </citation>
    <scope>NUCLEOTIDE SEQUENCE</scope>
    <source>
        <strain evidence="2">KAM351</strain>
    </source>
</reference>
<dbReference type="EMBL" id="BPNN01000073">
    <property type="protein sequence ID" value="GJA65069.1"/>
    <property type="molecule type" value="Genomic_DNA"/>
</dbReference>
<dbReference type="Proteomes" id="UP000886934">
    <property type="component" value="Unassembled WGS sequence"/>
</dbReference>